<dbReference type="InParanoid" id="A0A6P7FTU3"/>
<gene>
    <name evidence="3" type="primary">LOC114332602</name>
</gene>
<dbReference type="AlphaFoldDB" id="A0A6P7FTU3"/>
<dbReference type="Gene3D" id="1.10.10.60">
    <property type="entry name" value="Homeodomain-like"/>
    <property type="match status" value="1"/>
</dbReference>
<sequence length="309" mass="35344">MAGNMEMIEYTVEYLYDGFLYKVHTTEEIHQQFDDTEFFLNYIKENSNSIEIKPEEEKPETIVPVPENAKAFSWNSENTKLLITEYGKNISEFRDPKIKKKSVWGKIKQVFRKMDYAVCEDDLDRKMRNLKHHYKNIKDNNKKSKTGRGRIVWEYFDLFEEVFADDKTINHGRIISSLNLPSTSGAKPNTGVAVAPNVLGSKVSNMIHTVAVAPHVLGSSVSNMVHTVAPEVLLGSPSTSSGMKPKEVATPTKQTSKPKAGRGLYKFRKEYLELEKRKIIALEQLVKEIAESNRIQRDRDSLQKEKKAE</sequence>
<protein>
    <submittedName>
        <fullName evidence="3">Uncharacterized protein LOC114332602</fullName>
    </submittedName>
</protein>
<dbReference type="InterPro" id="IPR044822">
    <property type="entry name" value="Myb_DNA-bind_4"/>
</dbReference>
<evidence type="ECO:0000313" key="3">
    <source>
        <dbReference type="RefSeq" id="XP_028138227.1"/>
    </source>
</evidence>
<feature type="region of interest" description="Disordered" evidence="1">
    <location>
        <begin position="236"/>
        <end position="260"/>
    </location>
</feature>
<evidence type="ECO:0000256" key="1">
    <source>
        <dbReference type="SAM" id="MobiDB-lite"/>
    </source>
</evidence>
<dbReference type="Pfam" id="PF13837">
    <property type="entry name" value="Myb_DNA-bind_4"/>
    <property type="match status" value="1"/>
</dbReference>
<feature type="domain" description="Myb/SANT-like DNA-binding" evidence="2">
    <location>
        <begin position="73"/>
        <end position="161"/>
    </location>
</feature>
<dbReference type="RefSeq" id="XP_028138227.1">
    <property type="nucleotide sequence ID" value="XM_028282426.1"/>
</dbReference>
<organism evidence="3">
    <name type="scientific">Diabrotica virgifera virgifera</name>
    <name type="common">western corn rootworm</name>
    <dbReference type="NCBI Taxonomy" id="50390"/>
    <lineage>
        <taxon>Eukaryota</taxon>
        <taxon>Metazoa</taxon>
        <taxon>Ecdysozoa</taxon>
        <taxon>Arthropoda</taxon>
        <taxon>Hexapoda</taxon>
        <taxon>Insecta</taxon>
        <taxon>Pterygota</taxon>
        <taxon>Neoptera</taxon>
        <taxon>Endopterygota</taxon>
        <taxon>Coleoptera</taxon>
        <taxon>Polyphaga</taxon>
        <taxon>Cucujiformia</taxon>
        <taxon>Chrysomeloidea</taxon>
        <taxon>Chrysomelidae</taxon>
        <taxon>Galerucinae</taxon>
        <taxon>Diabroticina</taxon>
        <taxon>Diabroticites</taxon>
        <taxon>Diabrotica</taxon>
    </lineage>
</organism>
<accession>A0A6P7FTU3</accession>
<evidence type="ECO:0000259" key="2">
    <source>
        <dbReference type="Pfam" id="PF13837"/>
    </source>
</evidence>
<name>A0A6P7FTU3_DIAVI</name>
<reference evidence="3" key="1">
    <citation type="submission" date="2025-08" db="UniProtKB">
        <authorList>
            <consortium name="RefSeq"/>
        </authorList>
    </citation>
    <scope>IDENTIFICATION</scope>
    <source>
        <tissue evidence="3">Whole insect</tissue>
    </source>
</reference>
<proteinExistence type="predicted"/>